<protein>
    <submittedName>
        <fullName evidence="2">Uncharacterized protein</fullName>
    </submittedName>
</protein>
<feature type="compositionally biased region" description="Basic residues" evidence="1">
    <location>
        <begin position="186"/>
        <end position="198"/>
    </location>
</feature>
<accession>A0A9D3X577</accession>
<dbReference type="AlphaFoldDB" id="A0A9D3X577"/>
<feature type="compositionally biased region" description="Pro residues" evidence="1">
    <location>
        <begin position="69"/>
        <end position="88"/>
    </location>
</feature>
<feature type="region of interest" description="Disordered" evidence="1">
    <location>
        <begin position="69"/>
        <end position="100"/>
    </location>
</feature>
<feature type="compositionally biased region" description="Low complexity" evidence="1">
    <location>
        <begin position="89"/>
        <end position="98"/>
    </location>
</feature>
<evidence type="ECO:0000313" key="2">
    <source>
        <dbReference type="EMBL" id="KAH1172930.1"/>
    </source>
</evidence>
<evidence type="ECO:0000256" key="1">
    <source>
        <dbReference type="SAM" id="MobiDB-lite"/>
    </source>
</evidence>
<gene>
    <name evidence="2" type="ORF">KIL84_016769</name>
</gene>
<feature type="region of interest" description="Disordered" evidence="1">
    <location>
        <begin position="121"/>
        <end position="233"/>
    </location>
</feature>
<evidence type="ECO:0000313" key="3">
    <source>
        <dbReference type="Proteomes" id="UP000827986"/>
    </source>
</evidence>
<keyword evidence="3" id="KW-1185">Reference proteome</keyword>
<proteinExistence type="predicted"/>
<reference evidence="2" key="1">
    <citation type="submission" date="2021-09" db="EMBL/GenBank/DDBJ databases">
        <title>The genome of Mauremys mutica provides insights into the evolution of semi-aquatic lifestyle.</title>
        <authorList>
            <person name="Gong S."/>
            <person name="Gao Y."/>
        </authorList>
    </citation>
    <scope>NUCLEOTIDE SEQUENCE</scope>
    <source>
        <strain evidence="2">MM-2020</strain>
        <tissue evidence="2">Muscle</tissue>
    </source>
</reference>
<dbReference type="EMBL" id="JAHDVG010000482">
    <property type="protein sequence ID" value="KAH1172930.1"/>
    <property type="molecule type" value="Genomic_DNA"/>
</dbReference>
<name>A0A9D3X577_9SAUR</name>
<organism evidence="2 3">
    <name type="scientific">Mauremys mutica</name>
    <name type="common">yellowpond turtle</name>
    <dbReference type="NCBI Taxonomy" id="74926"/>
    <lineage>
        <taxon>Eukaryota</taxon>
        <taxon>Metazoa</taxon>
        <taxon>Chordata</taxon>
        <taxon>Craniata</taxon>
        <taxon>Vertebrata</taxon>
        <taxon>Euteleostomi</taxon>
        <taxon>Archelosauria</taxon>
        <taxon>Testudinata</taxon>
        <taxon>Testudines</taxon>
        <taxon>Cryptodira</taxon>
        <taxon>Durocryptodira</taxon>
        <taxon>Testudinoidea</taxon>
        <taxon>Geoemydidae</taxon>
        <taxon>Geoemydinae</taxon>
        <taxon>Mauremys</taxon>
    </lineage>
</organism>
<dbReference type="Proteomes" id="UP000827986">
    <property type="component" value="Unassembled WGS sequence"/>
</dbReference>
<sequence>MLIRRQHPASCVCLAQTAHLKRPHTTGAGRWAAGTGVWRCALGQGLAKGWALAVLERYLPRSSRAPCPPALLSAPPPRAGPGSPPTPAAPNLRPLPGRGLPPPAPLSPFWVSRGRDYFGHEPPRPLPLARGGGRGGPGRRSLYGPASGPWARASSAFFGQPRGSAGGLGGSGRARSLPNTQIWRQTGRHSCGRRRRRLYKDGPGPGSPPSWRAASSLTRSGEPGATRESRHHV</sequence>
<comment type="caution">
    <text evidence="2">The sequence shown here is derived from an EMBL/GenBank/DDBJ whole genome shotgun (WGS) entry which is preliminary data.</text>
</comment>